<dbReference type="SMART" id="SM00488">
    <property type="entry name" value="DEXDc2"/>
    <property type="match status" value="1"/>
</dbReference>
<keyword evidence="11" id="KW-0234">DNA repair</keyword>
<reference evidence="15 16" key="1">
    <citation type="submission" date="2015-04" db="EMBL/GenBank/DDBJ databases">
        <title>Taxonomic description and genome sequence of Bacillus campisalis sp. nov., a novel member of the genus Bacillus isolated from solar saltern.</title>
        <authorList>
            <person name="Mathan Kumar R."/>
            <person name="Kaur G."/>
            <person name="Kumar A."/>
            <person name="Singh N.K."/>
            <person name="Kaur N."/>
            <person name="Kumar N."/>
            <person name="Mayilraj S."/>
        </authorList>
    </citation>
    <scope>NUCLEOTIDE SEQUENCE [LARGE SCALE GENOMIC DNA]</scope>
    <source>
        <strain evidence="15 16">SA2-6</strain>
    </source>
</reference>
<organism evidence="15 16">
    <name type="scientific">Mesobacillus campisalis</name>
    <dbReference type="NCBI Taxonomy" id="1408103"/>
    <lineage>
        <taxon>Bacteria</taxon>
        <taxon>Bacillati</taxon>
        <taxon>Bacillota</taxon>
        <taxon>Bacilli</taxon>
        <taxon>Bacillales</taxon>
        <taxon>Bacillaceae</taxon>
        <taxon>Mesobacillus</taxon>
    </lineage>
</organism>
<keyword evidence="9" id="KW-0411">Iron-sulfur</keyword>
<keyword evidence="2" id="KW-0479">Metal-binding</keyword>
<dbReference type="InterPro" id="IPR010614">
    <property type="entry name" value="RAD3-like_helicase_DEAD"/>
</dbReference>
<evidence type="ECO:0000256" key="7">
    <source>
        <dbReference type="ARBA" id="ARBA00022840"/>
    </source>
</evidence>
<dbReference type="InterPro" id="IPR014013">
    <property type="entry name" value="Helic_SF1/SF2_ATP-bd_DinG/Rad3"/>
</dbReference>
<evidence type="ECO:0000256" key="6">
    <source>
        <dbReference type="ARBA" id="ARBA00022806"/>
    </source>
</evidence>
<dbReference type="GO" id="GO:0006281">
    <property type="term" value="P:DNA repair"/>
    <property type="evidence" value="ECO:0007669"/>
    <property type="project" value="UniProtKB-KW"/>
</dbReference>
<evidence type="ECO:0000256" key="4">
    <source>
        <dbReference type="ARBA" id="ARBA00022763"/>
    </source>
</evidence>
<gene>
    <name evidence="15" type="ORF">WQ57_07795</name>
</gene>
<comment type="caution">
    <text evidence="15">The sequence shown here is derived from an EMBL/GenBank/DDBJ whole genome shotgun (WGS) entry which is preliminary data.</text>
</comment>
<keyword evidence="16" id="KW-1185">Reference proteome</keyword>
<dbReference type="AlphaFoldDB" id="A0A0M2T100"/>
<dbReference type="GO" id="GO:0003678">
    <property type="term" value="F:DNA helicase activity"/>
    <property type="evidence" value="ECO:0007669"/>
    <property type="project" value="InterPro"/>
</dbReference>
<accession>A0A0M2T100</accession>
<sequence length="761" mass="86533">MAMEYKISVRVLVEYAHRSGSIDTQFMAGTSMTEGTLAHQEIQKNYHDQDGREVYLHTTLPIGELNLKVEGRADGVLLRDGQIIIDEIKSTSGSLALIEETTFPVHWAQAKIYAYMYAKENNLKEMTVQLTYMQVHTREIRRFARRLSFKELEAAALHAAHLFAPYAESRLGHMEKRDISIQAASFPFKGYRAGQKKLAGAVYKTILDKNTLFASAPTGIGKTISTLFPAIKSIGEGLADKIFFLTAKTMTRQAAEKTLERLEARGLHFQCVTLTAKDKICFKDETICTKEHCEFANGYYDRINGAVLDILSCEGIMDRDTIEQYAVKHRVCPFEFSLDLAYVSDAVICDYNYVFDRRTGLRRFKDNHRKRTVLLVDEAHNLVDRGREMYSSLLSKAPFLEIRRRYKNQNEDLYAQAKAFNEFFIQLRKQYGVKGPFILEELPEDLHAIAESFVRAAEEELALSRDSSGLLLETYFCVQDWLQLGKLADHRFIIHGEASKGDIYLKLFCLDPSRLLQKAGKAYLAKIFFSATLEPFDYFKEMLGSEEGDYLLRLPSPFAAEQSDVYIQPLSTRFPDREKSAIPIVGTIESLVKSRPGNYLVFFPSYQYMNMVAEEWRTQGMEAIVQVSGMDEKEREAYLGTFSSQTDAPVVGFAVLGGIFSEGVDLKGDMLKGVVIVGTGLPQLSYERNLIKRHYDSIGKNGYDYAYVFPGMCKVLQAGGRLIRGENDSGTIVLIDDRFLQGKYRRMLPLEWNDFHLLKKL</sequence>
<keyword evidence="6 15" id="KW-0347">Helicase</keyword>
<dbReference type="InterPro" id="IPR027417">
    <property type="entry name" value="P-loop_NTPase"/>
</dbReference>
<dbReference type="GO" id="GO:0016818">
    <property type="term" value="F:hydrolase activity, acting on acid anhydrides, in phosphorus-containing anhydrides"/>
    <property type="evidence" value="ECO:0007669"/>
    <property type="project" value="InterPro"/>
</dbReference>
<evidence type="ECO:0000313" key="16">
    <source>
        <dbReference type="Proteomes" id="UP000034166"/>
    </source>
</evidence>
<dbReference type="Pfam" id="PF13307">
    <property type="entry name" value="Helicase_C_2"/>
    <property type="match status" value="1"/>
</dbReference>
<dbReference type="SUPFAM" id="SSF52540">
    <property type="entry name" value="P-loop containing nucleoside triphosphate hydrolases"/>
    <property type="match status" value="1"/>
</dbReference>
<dbReference type="Gene3D" id="3.90.320.10">
    <property type="match status" value="1"/>
</dbReference>
<evidence type="ECO:0000256" key="10">
    <source>
        <dbReference type="ARBA" id="ARBA00023125"/>
    </source>
</evidence>
<evidence type="ECO:0000256" key="11">
    <source>
        <dbReference type="ARBA" id="ARBA00023204"/>
    </source>
</evidence>
<evidence type="ECO:0000256" key="8">
    <source>
        <dbReference type="ARBA" id="ARBA00023004"/>
    </source>
</evidence>
<proteinExistence type="inferred from homology"/>
<evidence type="ECO:0000313" key="15">
    <source>
        <dbReference type="EMBL" id="KKK38500.1"/>
    </source>
</evidence>
<keyword evidence="5" id="KW-0378">Hydrolase</keyword>
<keyword evidence="8" id="KW-0408">Iron</keyword>
<dbReference type="GO" id="GO:0051539">
    <property type="term" value="F:4 iron, 4 sulfur cluster binding"/>
    <property type="evidence" value="ECO:0007669"/>
    <property type="project" value="UniProtKB-KW"/>
</dbReference>
<keyword evidence="12" id="KW-0413">Isomerase</keyword>
<dbReference type="PANTHER" id="PTHR11472:SF34">
    <property type="entry name" value="REGULATOR OF TELOMERE ELONGATION HELICASE 1"/>
    <property type="match status" value="1"/>
</dbReference>
<dbReference type="InterPro" id="IPR006555">
    <property type="entry name" value="ATP-dep_Helicase_C"/>
</dbReference>
<evidence type="ECO:0000256" key="1">
    <source>
        <dbReference type="ARBA" id="ARBA00022485"/>
    </source>
</evidence>
<evidence type="ECO:0000256" key="9">
    <source>
        <dbReference type="ARBA" id="ARBA00023014"/>
    </source>
</evidence>
<dbReference type="InterPro" id="IPR042493">
    <property type="entry name" value="XPD_DNA_FeS"/>
</dbReference>
<keyword evidence="7" id="KW-0067">ATP-binding</keyword>
<dbReference type="InterPro" id="IPR006554">
    <property type="entry name" value="Helicase-like_DEXD_c2"/>
</dbReference>
<dbReference type="PROSITE" id="PS51193">
    <property type="entry name" value="HELICASE_ATP_BIND_2"/>
    <property type="match status" value="1"/>
</dbReference>
<keyword evidence="1" id="KW-0004">4Fe-4S</keyword>
<dbReference type="InterPro" id="IPR045028">
    <property type="entry name" value="DinG/Rad3-like"/>
</dbReference>
<dbReference type="PATRIC" id="fig|1408103.3.peg.1756"/>
<feature type="domain" description="Helicase ATP-binding" evidence="14">
    <location>
        <begin position="181"/>
        <end position="431"/>
    </location>
</feature>
<dbReference type="InterPro" id="IPR011545">
    <property type="entry name" value="DEAD/DEAH_box_helicase_dom"/>
</dbReference>
<comment type="similarity">
    <text evidence="13">Belongs to the helicase family. DinG subfamily.</text>
</comment>
<protein>
    <submittedName>
        <fullName evidence="15">ATP-dependent helicase</fullName>
    </submittedName>
</protein>
<dbReference type="InterPro" id="IPR011604">
    <property type="entry name" value="PDDEXK-like_dom_sf"/>
</dbReference>
<dbReference type="Pfam" id="PF00270">
    <property type="entry name" value="DEAD"/>
    <property type="match status" value="1"/>
</dbReference>
<dbReference type="Gene3D" id="1.10.275.40">
    <property type="match status" value="1"/>
</dbReference>
<dbReference type="SMART" id="SM00491">
    <property type="entry name" value="HELICc2"/>
    <property type="match status" value="1"/>
</dbReference>
<keyword evidence="10" id="KW-0238">DNA-binding</keyword>
<dbReference type="Proteomes" id="UP000034166">
    <property type="component" value="Unassembled WGS sequence"/>
</dbReference>
<evidence type="ECO:0000256" key="2">
    <source>
        <dbReference type="ARBA" id="ARBA00022723"/>
    </source>
</evidence>
<keyword evidence="4" id="KW-0227">DNA damage</keyword>
<dbReference type="GO" id="GO:0046872">
    <property type="term" value="F:metal ion binding"/>
    <property type="evidence" value="ECO:0007669"/>
    <property type="project" value="UniProtKB-KW"/>
</dbReference>
<name>A0A0M2T100_9BACI</name>
<evidence type="ECO:0000256" key="13">
    <source>
        <dbReference type="ARBA" id="ARBA00038058"/>
    </source>
</evidence>
<evidence type="ECO:0000256" key="12">
    <source>
        <dbReference type="ARBA" id="ARBA00023235"/>
    </source>
</evidence>
<dbReference type="GO" id="GO:0003677">
    <property type="term" value="F:DNA binding"/>
    <property type="evidence" value="ECO:0007669"/>
    <property type="project" value="UniProtKB-KW"/>
</dbReference>
<dbReference type="PANTHER" id="PTHR11472">
    <property type="entry name" value="DNA REPAIR DEAD HELICASE RAD3/XP-D SUBFAMILY MEMBER"/>
    <property type="match status" value="1"/>
</dbReference>
<dbReference type="OrthoDB" id="9765586at2"/>
<dbReference type="Gene3D" id="1.10.30.20">
    <property type="entry name" value="Bacterial XPD DNA helicase, FeS cluster domain"/>
    <property type="match status" value="1"/>
</dbReference>
<dbReference type="EMBL" id="LAYY01000007">
    <property type="protein sequence ID" value="KKK38500.1"/>
    <property type="molecule type" value="Genomic_DNA"/>
</dbReference>
<evidence type="ECO:0000256" key="3">
    <source>
        <dbReference type="ARBA" id="ARBA00022741"/>
    </source>
</evidence>
<dbReference type="GO" id="GO:0005524">
    <property type="term" value="F:ATP binding"/>
    <property type="evidence" value="ECO:0007669"/>
    <property type="project" value="UniProtKB-KW"/>
</dbReference>
<keyword evidence="3" id="KW-0547">Nucleotide-binding</keyword>
<dbReference type="Gene3D" id="3.40.50.300">
    <property type="entry name" value="P-loop containing nucleotide triphosphate hydrolases"/>
    <property type="match status" value="2"/>
</dbReference>
<evidence type="ECO:0000259" key="14">
    <source>
        <dbReference type="PROSITE" id="PS51193"/>
    </source>
</evidence>
<evidence type="ECO:0000256" key="5">
    <source>
        <dbReference type="ARBA" id="ARBA00022801"/>
    </source>
</evidence>
<dbReference type="Pfam" id="PF06733">
    <property type="entry name" value="DEAD_2"/>
    <property type="match status" value="1"/>
</dbReference>